<keyword evidence="3" id="KW-1185">Reference proteome</keyword>
<evidence type="ECO:0000313" key="2">
    <source>
        <dbReference type="EMBL" id="KAK3239201.1"/>
    </source>
</evidence>
<sequence>MWGFLRKTQRRFRERRHMEENAEGREHVDGDGDEDEDEEAAHGGVVGWKEKWVRLLSFALGPGVAGLIIRRAVARCPTGGGWRWAGGGRVRGDIGPDLDRGEAARREGEWLVLMDRAWEGTGGRGLQVQVGGGRAGPGACRGQRGVTECGLGDEEVARVAEVSRLQRHSSSAPAGQSQRGSGGPVRLREQMDGPPRELSGEDMARAARGAGMNRLHAQGSRAGRRQRGGPERGLGGEEMARVARVAEVSRLQRHSSSAPAGQSQRGSALELSSAEYRVALRHILHAEQPLLGQVEECPDCGGERDPTGTHLLGCRGGAGAGGGNWYSFIHHKLQRVLFEVAKSAYPLASALHDDFAGHLTYSPNHCPDVTVLDAEGPGQHVLFDVATARPMSDAHLGAAMMAPGAAAKKVEESKVATYGDVRPHHFIPFGVEVYGGLGPAAYGFLQKMQRCFRERRYMEENVEGGEQVDGDGDEDRDEETTHDGTVGWKEKWIRQLSFALARGVAGLIIRRAVGRCPAGVGWRWAGGGRVREGMGPNPDRGEAAQREGVERLALMDRAWEDAIEEIDYATQDGSGGGTQGSGGTQDEQSEQASGGADEAGAMAARLLESMEDSGEAHAGAGGHSRAAISVQDILADWDDLSSLGPEGGVWTQERRGASPEQAMALAEGGVATLMGVSRRVAGLLEGAVGRGGTVEGDNGDVGRHVGGVDTCRAPRSPGAHPGSDDHLQQVARQHTASHQLLGPLGEVAGCAGTNDAVWQWAR</sequence>
<name>A0AAE0BMB0_9CHLO</name>
<feature type="compositionally biased region" description="Polar residues" evidence="1">
    <location>
        <begin position="254"/>
        <end position="266"/>
    </location>
</feature>
<evidence type="ECO:0000313" key="3">
    <source>
        <dbReference type="Proteomes" id="UP001190700"/>
    </source>
</evidence>
<dbReference type="EMBL" id="LGRX02033995">
    <property type="protein sequence ID" value="KAK3239201.1"/>
    <property type="molecule type" value="Genomic_DNA"/>
</dbReference>
<feature type="region of interest" description="Disordered" evidence="1">
    <location>
        <begin position="569"/>
        <end position="598"/>
    </location>
</feature>
<organism evidence="2 3">
    <name type="scientific">Cymbomonas tetramitiformis</name>
    <dbReference type="NCBI Taxonomy" id="36881"/>
    <lineage>
        <taxon>Eukaryota</taxon>
        <taxon>Viridiplantae</taxon>
        <taxon>Chlorophyta</taxon>
        <taxon>Pyramimonadophyceae</taxon>
        <taxon>Pyramimonadales</taxon>
        <taxon>Pyramimonadaceae</taxon>
        <taxon>Cymbomonas</taxon>
    </lineage>
</organism>
<accession>A0AAE0BMB0</accession>
<proteinExistence type="predicted"/>
<comment type="caution">
    <text evidence="2">The sequence shown here is derived from an EMBL/GenBank/DDBJ whole genome shotgun (WGS) entry which is preliminary data.</text>
</comment>
<feature type="compositionally biased region" description="Basic and acidic residues" evidence="1">
    <location>
        <begin position="186"/>
        <end position="200"/>
    </location>
</feature>
<feature type="compositionally biased region" description="Acidic residues" evidence="1">
    <location>
        <begin position="462"/>
        <end position="480"/>
    </location>
</feature>
<dbReference type="AlphaFoldDB" id="A0AAE0BMB0"/>
<gene>
    <name evidence="2" type="ORF">CYMTET_50851</name>
</gene>
<feature type="region of interest" description="Disordered" evidence="1">
    <location>
        <begin position="248"/>
        <end position="267"/>
    </location>
</feature>
<feature type="region of interest" description="Disordered" evidence="1">
    <location>
        <begin position="526"/>
        <end position="545"/>
    </location>
</feature>
<feature type="compositionally biased region" description="Basic and acidic residues" evidence="1">
    <location>
        <begin position="228"/>
        <end position="239"/>
    </location>
</feature>
<feature type="region of interest" description="Disordered" evidence="1">
    <location>
        <begin position="462"/>
        <end position="483"/>
    </location>
</feature>
<dbReference type="Proteomes" id="UP001190700">
    <property type="component" value="Unassembled WGS sequence"/>
</dbReference>
<feature type="compositionally biased region" description="Basic and acidic residues" evidence="1">
    <location>
        <begin position="16"/>
        <end position="30"/>
    </location>
</feature>
<protein>
    <submittedName>
        <fullName evidence="2">Uncharacterized protein</fullName>
    </submittedName>
</protein>
<feature type="region of interest" description="Disordered" evidence="1">
    <location>
        <begin position="15"/>
        <end position="42"/>
    </location>
</feature>
<evidence type="ECO:0000256" key="1">
    <source>
        <dbReference type="SAM" id="MobiDB-lite"/>
    </source>
</evidence>
<feature type="compositionally biased region" description="Gly residues" evidence="1">
    <location>
        <begin position="573"/>
        <end position="583"/>
    </location>
</feature>
<feature type="region of interest" description="Disordered" evidence="1">
    <location>
        <begin position="214"/>
        <end position="239"/>
    </location>
</feature>
<reference evidence="2 3" key="1">
    <citation type="journal article" date="2015" name="Genome Biol. Evol.">
        <title>Comparative Genomics of a Bacterivorous Green Alga Reveals Evolutionary Causalities and Consequences of Phago-Mixotrophic Mode of Nutrition.</title>
        <authorList>
            <person name="Burns J.A."/>
            <person name="Paasch A."/>
            <person name="Narechania A."/>
            <person name="Kim E."/>
        </authorList>
    </citation>
    <scope>NUCLEOTIDE SEQUENCE [LARGE SCALE GENOMIC DNA]</scope>
    <source>
        <strain evidence="2 3">PLY_AMNH</strain>
    </source>
</reference>
<feature type="region of interest" description="Disordered" evidence="1">
    <location>
        <begin position="163"/>
        <end position="200"/>
    </location>
</feature>
<feature type="compositionally biased region" description="Polar residues" evidence="1">
    <location>
        <begin position="168"/>
        <end position="179"/>
    </location>
</feature>